<accession>A0A848RNE1</accession>
<evidence type="ECO:0000313" key="2">
    <source>
        <dbReference type="EMBL" id="NMW93423.1"/>
    </source>
</evidence>
<dbReference type="RefSeq" id="WP_153050461.1">
    <property type="nucleotide sequence ID" value="NZ_JABCUT010000003.1"/>
</dbReference>
<keyword evidence="1" id="KW-1133">Transmembrane helix</keyword>
<protein>
    <submittedName>
        <fullName evidence="2">Uncharacterized protein</fullName>
    </submittedName>
</protein>
<organism evidence="2 3">
    <name type="scientific">Mobiluncus mulieris</name>
    <dbReference type="NCBI Taxonomy" id="2052"/>
    <lineage>
        <taxon>Bacteria</taxon>
        <taxon>Bacillati</taxon>
        <taxon>Actinomycetota</taxon>
        <taxon>Actinomycetes</taxon>
        <taxon>Actinomycetales</taxon>
        <taxon>Actinomycetaceae</taxon>
        <taxon>Mobiluncus</taxon>
    </lineage>
</organism>
<feature type="transmembrane region" description="Helical" evidence="1">
    <location>
        <begin position="59"/>
        <end position="82"/>
    </location>
</feature>
<dbReference type="Proteomes" id="UP000582487">
    <property type="component" value="Unassembled WGS sequence"/>
</dbReference>
<evidence type="ECO:0000256" key="1">
    <source>
        <dbReference type="SAM" id="Phobius"/>
    </source>
</evidence>
<dbReference type="AlphaFoldDB" id="A0A848RNE1"/>
<reference evidence="2 3" key="1">
    <citation type="submission" date="2020-04" db="EMBL/GenBank/DDBJ databases">
        <title>Antimicrobial susceptibility and clonality of vaginal-derived multi-drug resistant Mobiluncus isolates in China.</title>
        <authorList>
            <person name="Zhang X."/>
        </authorList>
    </citation>
    <scope>NUCLEOTIDE SEQUENCE [LARGE SCALE GENOMIC DNA]</scope>
    <source>
        <strain evidence="2 3">7</strain>
    </source>
</reference>
<proteinExistence type="predicted"/>
<sequence length="107" mass="11553">MRDLPVFKVGIKIPTPDGSADGCGCDSLRRAAKIVVGAVQYRAEFKGDFMEYERTTGKVAVFLLGTVATALLAVQAGGIRAYSLESGFPSKTSTDKYEYINGRKIQL</sequence>
<name>A0A848RNE1_9ACTO</name>
<keyword evidence="1" id="KW-0472">Membrane</keyword>
<comment type="caution">
    <text evidence="2">The sequence shown here is derived from an EMBL/GenBank/DDBJ whole genome shotgun (WGS) entry which is preliminary data.</text>
</comment>
<evidence type="ECO:0000313" key="3">
    <source>
        <dbReference type="Proteomes" id="UP000582487"/>
    </source>
</evidence>
<keyword evidence="1" id="KW-0812">Transmembrane</keyword>
<gene>
    <name evidence="2" type="ORF">HHJ74_06910</name>
</gene>
<dbReference type="EMBL" id="JABCUV010000007">
    <property type="protein sequence ID" value="NMW93423.1"/>
    <property type="molecule type" value="Genomic_DNA"/>
</dbReference>